<dbReference type="AlphaFoldDB" id="A0A840FAC0"/>
<feature type="chain" id="PRO_5033067265" description="DUF2946 domain-containing protein" evidence="1">
    <location>
        <begin position="23"/>
        <end position="99"/>
    </location>
</feature>
<organism evidence="2 3">
    <name type="scientific">Sphingomonas jinjuensis</name>
    <dbReference type="NCBI Taxonomy" id="535907"/>
    <lineage>
        <taxon>Bacteria</taxon>
        <taxon>Pseudomonadati</taxon>
        <taxon>Pseudomonadota</taxon>
        <taxon>Alphaproteobacteria</taxon>
        <taxon>Sphingomonadales</taxon>
        <taxon>Sphingomonadaceae</taxon>
        <taxon>Sphingomonas</taxon>
    </lineage>
</organism>
<evidence type="ECO:0008006" key="4">
    <source>
        <dbReference type="Google" id="ProtNLM"/>
    </source>
</evidence>
<sequence length="99" mass="9974">MLARLIMVLVLALTALPHGASAAPAVAACHETMAPMHDSKPTPAPAAQHGCIGCIPPGDWLGVRVAGPVFIAALPPSPRVRMLAIGVGAPPALPPPRKA</sequence>
<evidence type="ECO:0000256" key="1">
    <source>
        <dbReference type="SAM" id="SignalP"/>
    </source>
</evidence>
<protein>
    <recommendedName>
        <fullName evidence="4">DUF2946 domain-containing protein</fullName>
    </recommendedName>
</protein>
<proteinExistence type="predicted"/>
<reference evidence="2 3" key="1">
    <citation type="submission" date="2020-08" db="EMBL/GenBank/DDBJ databases">
        <title>Genomic Encyclopedia of Type Strains, Phase IV (KMG-IV): sequencing the most valuable type-strain genomes for metagenomic binning, comparative biology and taxonomic classification.</title>
        <authorList>
            <person name="Goeker M."/>
        </authorList>
    </citation>
    <scope>NUCLEOTIDE SEQUENCE [LARGE SCALE GENOMIC DNA]</scope>
    <source>
        <strain evidence="2 3">YC6723</strain>
    </source>
</reference>
<dbReference type="EMBL" id="JACIEV010000007">
    <property type="protein sequence ID" value="MBB4154599.1"/>
    <property type="molecule type" value="Genomic_DNA"/>
</dbReference>
<dbReference type="RefSeq" id="WP_183985282.1">
    <property type="nucleotide sequence ID" value="NZ_JACIEV010000007.1"/>
</dbReference>
<evidence type="ECO:0000313" key="2">
    <source>
        <dbReference type="EMBL" id="MBB4154599.1"/>
    </source>
</evidence>
<gene>
    <name evidence="2" type="ORF">GGQ80_002515</name>
</gene>
<comment type="caution">
    <text evidence="2">The sequence shown here is derived from an EMBL/GenBank/DDBJ whole genome shotgun (WGS) entry which is preliminary data.</text>
</comment>
<dbReference type="Proteomes" id="UP000529795">
    <property type="component" value="Unassembled WGS sequence"/>
</dbReference>
<dbReference type="PROSITE" id="PS51257">
    <property type="entry name" value="PROKAR_LIPOPROTEIN"/>
    <property type="match status" value="1"/>
</dbReference>
<accession>A0A840FAC0</accession>
<name>A0A840FAC0_9SPHN</name>
<keyword evidence="3" id="KW-1185">Reference proteome</keyword>
<evidence type="ECO:0000313" key="3">
    <source>
        <dbReference type="Proteomes" id="UP000529795"/>
    </source>
</evidence>
<keyword evidence="1" id="KW-0732">Signal</keyword>
<feature type="signal peptide" evidence="1">
    <location>
        <begin position="1"/>
        <end position="22"/>
    </location>
</feature>